<feature type="compositionally biased region" description="Polar residues" evidence="4">
    <location>
        <begin position="16"/>
        <end position="32"/>
    </location>
</feature>
<feature type="repeat" description="WD" evidence="3">
    <location>
        <begin position="565"/>
        <end position="604"/>
    </location>
</feature>
<dbReference type="Proteomes" id="UP000054845">
    <property type="component" value="Unassembled WGS sequence"/>
</dbReference>
<evidence type="ECO:0000256" key="2">
    <source>
        <dbReference type="ARBA" id="ARBA00022737"/>
    </source>
</evidence>
<dbReference type="SUPFAM" id="SSF81383">
    <property type="entry name" value="F-box domain"/>
    <property type="match status" value="1"/>
</dbReference>
<dbReference type="PANTHER" id="PTHR22847">
    <property type="entry name" value="WD40 REPEAT PROTEIN"/>
    <property type="match status" value="1"/>
</dbReference>
<dbReference type="InterPro" id="IPR001810">
    <property type="entry name" value="F-box_dom"/>
</dbReference>
<feature type="repeat" description="WD" evidence="3">
    <location>
        <begin position="419"/>
        <end position="451"/>
    </location>
</feature>
<dbReference type="InterPro" id="IPR020472">
    <property type="entry name" value="WD40_PAC1"/>
</dbReference>
<dbReference type="InterPro" id="IPR015943">
    <property type="entry name" value="WD40/YVTN_repeat-like_dom_sf"/>
</dbReference>
<dbReference type="EMBL" id="CCYA01000118">
    <property type="protein sequence ID" value="CEH12102.1"/>
    <property type="molecule type" value="Genomic_DNA"/>
</dbReference>
<feature type="region of interest" description="Disordered" evidence="4">
    <location>
        <begin position="14"/>
        <end position="43"/>
    </location>
</feature>
<dbReference type="Gene3D" id="2.130.10.10">
    <property type="entry name" value="YVTN repeat-like/Quinoprotein amine dehydrogenase"/>
    <property type="match status" value="2"/>
</dbReference>
<protein>
    <submittedName>
        <fullName evidence="6">Beta-TrCP (Transducin repeats containing)/Slimb proteins</fullName>
    </submittedName>
</protein>
<keyword evidence="7" id="KW-1185">Reference proteome</keyword>
<dbReference type="Gene3D" id="1.20.1280.50">
    <property type="match status" value="1"/>
</dbReference>
<evidence type="ECO:0000256" key="4">
    <source>
        <dbReference type="SAM" id="MobiDB-lite"/>
    </source>
</evidence>
<dbReference type="SMART" id="SM00320">
    <property type="entry name" value="WD40"/>
    <property type="match status" value="7"/>
</dbReference>
<feature type="repeat" description="WD" evidence="3">
    <location>
        <begin position="543"/>
        <end position="564"/>
    </location>
</feature>
<dbReference type="PRINTS" id="PR00320">
    <property type="entry name" value="GPROTEINBRPT"/>
</dbReference>
<dbReference type="OrthoDB" id="19711at2759"/>
<keyword evidence="2" id="KW-0677">Repeat</keyword>
<evidence type="ECO:0000256" key="1">
    <source>
        <dbReference type="ARBA" id="ARBA00022574"/>
    </source>
</evidence>
<feature type="region of interest" description="Disordered" evidence="4">
    <location>
        <begin position="221"/>
        <end position="287"/>
    </location>
</feature>
<dbReference type="InterPro" id="IPR036047">
    <property type="entry name" value="F-box-like_dom_sf"/>
</dbReference>
<dbReference type="Pfam" id="PF12937">
    <property type="entry name" value="F-box-like"/>
    <property type="match status" value="1"/>
</dbReference>
<dbReference type="STRING" id="401625.A0A0P1BAI8"/>
<dbReference type="PANTHER" id="PTHR22847:SF745">
    <property type="entry name" value="F-BOX_WD REPEAT-CONTAINING PROTEIN 7"/>
    <property type="match status" value="1"/>
</dbReference>
<evidence type="ECO:0000313" key="7">
    <source>
        <dbReference type="Proteomes" id="UP000054845"/>
    </source>
</evidence>
<keyword evidence="1 3" id="KW-0853">WD repeat</keyword>
<sequence length="729" mass="79971">MTSARDVRAQLRAMAQHTSLDTSKAVMSSSSQEEMDTSAEERIDEGCEVDWTAPTKDFIGELPPELALHILIFVSAPRDLVRCRLVCHLWNERAMDARVWRAQYLDRALQGWLLRPNALEIWNRLWSEVPNNGKGPREGLFGGYEATSFSPCGFGESANHQRSNVFAESECAITGALYATFGHSGLPLPRSQTSAPRISWQALYAARYALAKRWNLTPTGAGELSDRLSPSPIPDRPTPTTPSSDNPFLIPGTITSSPVPDPTLPTRLPRPGDFRGRHRRGSSGASVFESKWQPTTRYLVGHTDSIYCARSDLTVWWPRACLKKRIVQPDFDAHNGIETSFRLRVPSQESQPQMSPASMEVDEQVGNAPHIGSSTKWTKQQRVANDLEGVGTRGIIVSGSRDRTVRVWDGQRGLCLYTLKGHLGSVLCLDYDEETLITGSSDATVIIWDFRLCATRAQATDPGVDARSDEMWVPSKIGKLEGHGAGVLDVSFDKEWIISTSKDTTIRITSRKDMALKRVYRQHVGPVNAGCLGKLDDDRTVAVSASGDGSVQMWDPATGECLRVFEGHERGLACISFANMTVVTGSNDQTVRVWDAKTGQCRAVCRGHAQLVRATAFDPIRYLVAGAGYDRQVMLWDAADALAGPTVEVDAGISTTPLPVPPSQSSSLASIDTQTASTPTLTPIMRLSGTEGRIFDVRLDAQRIISAGEDKRICITDFVAGEPLMRLFQ</sequence>
<dbReference type="SUPFAM" id="SSF50978">
    <property type="entry name" value="WD40 repeat-like"/>
    <property type="match status" value="1"/>
</dbReference>
<feature type="repeat" description="WD" evidence="3">
    <location>
        <begin position="396"/>
        <end position="418"/>
    </location>
</feature>
<dbReference type="CDD" id="cd00200">
    <property type="entry name" value="WD40"/>
    <property type="match status" value="1"/>
</dbReference>
<evidence type="ECO:0000256" key="3">
    <source>
        <dbReference type="PROSITE-ProRule" id="PRU00221"/>
    </source>
</evidence>
<reference evidence="6 7" key="1">
    <citation type="submission" date="2014-09" db="EMBL/GenBank/DDBJ databases">
        <authorList>
            <person name="Magalhaes I.L.F."/>
            <person name="Oliveira U."/>
            <person name="Santos F.R."/>
            <person name="Vidigal T.H.D.A."/>
            <person name="Brescovit A.D."/>
            <person name="Santos A.J."/>
        </authorList>
    </citation>
    <scope>NUCLEOTIDE SEQUENCE [LARGE SCALE GENOMIC DNA]</scope>
</reference>
<organism evidence="6 7">
    <name type="scientific">Ceraceosorus bombacis</name>
    <dbReference type="NCBI Taxonomy" id="401625"/>
    <lineage>
        <taxon>Eukaryota</taxon>
        <taxon>Fungi</taxon>
        <taxon>Dikarya</taxon>
        <taxon>Basidiomycota</taxon>
        <taxon>Ustilaginomycotina</taxon>
        <taxon>Exobasidiomycetes</taxon>
        <taxon>Ceraceosorales</taxon>
        <taxon>Ceraceosoraceae</taxon>
        <taxon>Ceraceosorus</taxon>
    </lineage>
</organism>
<dbReference type="PROSITE" id="PS50082">
    <property type="entry name" value="WD_REPEATS_2"/>
    <property type="match status" value="5"/>
</dbReference>
<feature type="domain" description="F-box" evidence="5">
    <location>
        <begin position="60"/>
        <end position="105"/>
    </location>
</feature>
<dbReference type="Pfam" id="PF00400">
    <property type="entry name" value="WD40"/>
    <property type="match status" value="6"/>
</dbReference>
<dbReference type="PROSITE" id="PS00678">
    <property type="entry name" value="WD_REPEATS_1"/>
    <property type="match status" value="2"/>
</dbReference>
<dbReference type="PROSITE" id="PS50294">
    <property type="entry name" value="WD_REPEATS_REGION"/>
    <property type="match status" value="3"/>
</dbReference>
<evidence type="ECO:0000259" key="5">
    <source>
        <dbReference type="Pfam" id="PF12937"/>
    </source>
</evidence>
<feature type="compositionally biased region" description="Pro residues" evidence="4">
    <location>
        <begin position="231"/>
        <end position="240"/>
    </location>
</feature>
<dbReference type="InterPro" id="IPR001680">
    <property type="entry name" value="WD40_rpt"/>
</dbReference>
<dbReference type="AlphaFoldDB" id="A0A0P1BAI8"/>
<evidence type="ECO:0000313" key="6">
    <source>
        <dbReference type="EMBL" id="CEH12102.1"/>
    </source>
</evidence>
<proteinExistence type="predicted"/>
<name>A0A0P1BAI8_9BASI</name>
<feature type="repeat" description="WD" evidence="3">
    <location>
        <begin position="605"/>
        <end position="637"/>
    </location>
</feature>
<dbReference type="InterPro" id="IPR036322">
    <property type="entry name" value="WD40_repeat_dom_sf"/>
</dbReference>
<dbReference type="InterPro" id="IPR019775">
    <property type="entry name" value="WD40_repeat_CS"/>
</dbReference>
<accession>A0A0P1BAI8</accession>